<keyword evidence="3" id="KW-0949">S-adenosyl-L-methionine</keyword>
<dbReference type="InterPro" id="IPR029063">
    <property type="entry name" value="SAM-dependent_MTases_sf"/>
</dbReference>
<keyword evidence="2" id="KW-0808">Transferase</keyword>
<dbReference type="PANTHER" id="PTHR43464">
    <property type="entry name" value="METHYLTRANSFERASE"/>
    <property type="match status" value="1"/>
</dbReference>
<organism evidence="5 6">
    <name type="scientific">Sordaria macrospora</name>
    <dbReference type="NCBI Taxonomy" id="5147"/>
    <lineage>
        <taxon>Eukaryota</taxon>
        <taxon>Fungi</taxon>
        <taxon>Dikarya</taxon>
        <taxon>Ascomycota</taxon>
        <taxon>Pezizomycotina</taxon>
        <taxon>Sordariomycetes</taxon>
        <taxon>Sordariomycetidae</taxon>
        <taxon>Sordariales</taxon>
        <taxon>Sordariaceae</taxon>
        <taxon>Sordaria</taxon>
    </lineage>
</organism>
<dbReference type="VEuPathDB" id="FungiDB:SMAC_09004"/>
<dbReference type="SUPFAM" id="SSF53335">
    <property type="entry name" value="S-adenosyl-L-methionine-dependent methyltransferases"/>
    <property type="match status" value="1"/>
</dbReference>
<evidence type="ECO:0000256" key="2">
    <source>
        <dbReference type="ARBA" id="ARBA00022679"/>
    </source>
</evidence>
<dbReference type="GO" id="GO:0032259">
    <property type="term" value="P:methylation"/>
    <property type="evidence" value="ECO:0007669"/>
    <property type="project" value="UniProtKB-KW"/>
</dbReference>
<dbReference type="Proteomes" id="UP000433876">
    <property type="component" value="Unassembled WGS sequence"/>
</dbReference>
<dbReference type="AlphaFoldDB" id="A0A8S8ZZT5"/>
<dbReference type="EMBL" id="NMPR01000011">
    <property type="protein sequence ID" value="KAA8635523.1"/>
    <property type="molecule type" value="Genomic_DNA"/>
</dbReference>
<sequence>MAIQEDMATDEEAKINTILTCFPHEKSLESLVFIPRFRQRLSILSKWSILPGSRVLDIGCGQGDSSLALALELGPACHVTGIDTAPPDYGTPMNVAQSQEKILQSPLGNRLAFQNEVDAATFFKSKKPVVDKFDAATACHSLFYFPSYSSVASLFQELASAGVEKVYVAEYDQKQTPSFPASQTPHILAAKAQALYYAYKAEADADAADAALALSQKEQHDDQQLHVGHISAKNGEPPLNIRAAPDVESITRAAKEGGGFRVKRQGKFTPGEDYLEGHFETRYVRGPRFEARVKEEEFANEREEEILGVIEEVRRAYEEMEKGGVEKVRCMSVWWAEFELE</sequence>
<evidence type="ECO:0000256" key="1">
    <source>
        <dbReference type="ARBA" id="ARBA00022603"/>
    </source>
</evidence>
<evidence type="ECO:0000256" key="3">
    <source>
        <dbReference type="ARBA" id="ARBA00022691"/>
    </source>
</evidence>
<name>A0A8S8ZZT5_SORMA</name>
<accession>A0A8S8ZZT5</accession>
<keyword evidence="1" id="KW-0489">Methyltransferase</keyword>
<dbReference type="GO" id="GO:0005739">
    <property type="term" value="C:mitochondrion"/>
    <property type="evidence" value="ECO:0007669"/>
    <property type="project" value="TreeGrafter"/>
</dbReference>
<dbReference type="GO" id="GO:0010420">
    <property type="term" value="F:polyprenyldihydroxybenzoate methyltransferase activity"/>
    <property type="evidence" value="ECO:0007669"/>
    <property type="project" value="TreeGrafter"/>
</dbReference>
<comment type="caution">
    <text evidence="5">The sequence shown here is derived from an EMBL/GenBank/DDBJ whole genome shotgun (WGS) entry which is preliminary data.</text>
</comment>
<dbReference type="CDD" id="cd02440">
    <property type="entry name" value="AdoMet_MTases"/>
    <property type="match status" value="1"/>
</dbReference>
<dbReference type="InterPro" id="IPR025714">
    <property type="entry name" value="Methyltranfer_dom"/>
</dbReference>
<protein>
    <recommendedName>
        <fullName evidence="4">Methyltransferase domain-containing protein</fullName>
    </recommendedName>
</protein>
<dbReference type="Gene3D" id="3.40.50.150">
    <property type="entry name" value="Vaccinia Virus protein VP39"/>
    <property type="match status" value="1"/>
</dbReference>
<evidence type="ECO:0000313" key="6">
    <source>
        <dbReference type="Proteomes" id="UP000433876"/>
    </source>
</evidence>
<dbReference type="PANTHER" id="PTHR43464:SF19">
    <property type="entry name" value="UBIQUINONE BIOSYNTHESIS O-METHYLTRANSFERASE, MITOCHONDRIAL"/>
    <property type="match status" value="1"/>
</dbReference>
<reference evidence="5 6" key="1">
    <citation type="submission" date="2017-07" db="EMBL/GenBank/DDBJ databases">
        <title>Genome sequence of the Sordaria macrospora wild type strain R19027.</title>
        <authorList>
            <person name="Nowrousian M."/>
            <person name="Teichert I."/>
            <person name="Kueck U."/>
        </authorList>
    </citation>
    <scope>NUCLEOTIDE SEQUENCE [LARGE SCALE GENOMIC DNA]</scope>
    <source>
        <strain evidence="5 6">R19027</strain>
        <tissue evidence="5">Mycelium</tissue>
    </source>
</reference>
<proteinExistence type="predicted"/>
<feature type="domain" description="Methyltransferase" evidence="4">
    <location>
        <begin position="51"/>
        <end position="84"/>
    </location>
</feature>
<evidence type="ECO:0000313" key="5">
    <source>
        <dbReference type="EMBL" id="KAA8635523.1"/>
    </source>
</evidence>
<gene>
    <name evidence="5" type="ORF">SMACR_09004</name>
</gene>
<dbReference type="Pfam" id="PF13847">
    <property type="entry name" value="Methyltransf_31"/>
    <property type="match status" value="1"/>
</dbReference>
<evidence type="ECO:0000259" key="4">
    <source>
        <dbReference type="Pfam" id="PF13847"/>
    </source>
</evidence>